<keyword evidence="2" id="KW-1185">Reference proteome</keyword>
<proteinExistence type="predicted"/>
<reference evidence="3" key="1">
    <citation type="submission" date="2017-02" db="UniProtKB">
        <authorList>
            <consortium name="WormBaseParasite"/>
        </authorList>
    </citation>
    <scope>IDENTIFICATION</scope>
</reference>
<feature type="domain" description="PH" evidence="1">
    <location>
        <begin position="1"/>
        <end position="90"/>
    </location>
</feature>
<dbReference type="Gene3D" id="2.30.29.30">
    <property type="entry name" value="Pleckstrin-homology domain (PH domain)/Phosphotyrosine-binding domain (PTB)"/>
    <property type="match status" value="1"/>
</dbReference>
<dbReference type="Pfam" id="PF00169">
    <property type="entry name" value="PH"/>
    <property type="match status" value="1"/>
</dbReference>
<dbReference type="Proteomes" id="UP000046393">
    <property type="component" value="Unplaced"/>
</dbReference>
<dbReference type="AlphaFoldDB" id="A0A0N5B176"/>
<organism evidence="2 3">
    <name type="scientific">Syphacia muris</name>
    <dbReference type="NCBI Taxonomy" id="451379"/>
    <lineage>
        <taxon>Eukaryota</taxon>
        <taxon>Metazoa</taxon>
        <taxon>Ecdysozoa</taxon>
        <taxon>Nematoda</taxon>
        <taxon>Chromadorea</taxon>
        <taxon>Rhabditida</taxon>
        <taxon>Spirurina</taxon>
        <taxon>Oxyuridomorpha</taxon>
        <taxon>Oxyuroidea</taxon>
        <taxon>Oxyuridae</taxon>
        <taxon>Syphacia</taxon>
    </lineage>
</organism>
<evidence type="ECO:0000259" key="1">
    <source>
        <dbReference type="PROSITE" id="PS50003"/>
    </source>
</evidence>
<dbReference type="InterPro" id="IPR011993">
    <property type="entry name" value="PH-like_dom_sf"/>
</dbReference>
<dbReference type="WBParaSite" id="SMUV_0001102801-mRNA-1">
    <property type="protein sequence ID" value="SMUV_0001102801-mRNA-1"/>
    <property type="gene ID" value="SMUV_0001102801"/>
</dbReference>
<name>A0A0N5B176_9BILA</name>
<sequence>MIFRFFVLKECFLLYYKISFKRIFEKTKSVDLHPKGIIPLIGCSIVAGQDHGHKNCLLITHSQFKAAIIVCAPDTKSMEMWQTALREATKISYKNTITWERLVKELENRGIMLSEEKRNFEERLMAETQAREAEHSRYLVSFIVG</sequence>
<dbReference type="PANTHER" id="PTHR14383:SF1">
    <property type="entry name" value="PLECKSTRIN HOMOLOGY DOMAIN-CONTAINING FAMILY D MEMBER 1"/>
    <property type="match status" value="1"/>
</dbReference>
<protein>
    <submittedName>
        <fullName evidence="3">PH domain-containing protein</fullName>
    </submittedName>
</protein>
<dbReference type="PANTHER" id="PTHR14383">
    <property type="entry name" value="SWAP-70 RECOMBINASE"/>
    <property type="match status" value="1"/>
</dbReference>
<accession>A0A0N5B176</accession>
<evidence type="ECO:0000313" key="3">
    <source>
        <dbReference type="WBParaSite" id="SMUV_0001102801-mRNA-1"/>
    </source>
</evidence>
<evidence type="ECO:0000313" key="2">
    <source>
        <dbReference type="Proteomes" id="UP000046393"/>
    </source>
</evidence>
<dbReference type="InterPro" id="IPR001849">
    <property type="entry name" value="PH_domain"/>
</dbReference>
<dbReference type="PROSITE" id="PS50003">
    <property type="entry name" value="PH_DOMAIN"/>
    <property type="match status" value="1"/>
</dbReference>
<dbReference type="SUPFAM" id="SSF50729">
    <property type="entry name" value="PH domain-like"/>
    <property type="match status" value="1"/>
</dbReference>
<dbReference type="SMART" id="SM00233">
    <property type="entry name" value="PH"/>
    <property type="match status" value="1"/>
</dbReference>